<evidence type="ECO:0000313" key="5">
    <source>
        <dbReference type="EMBL" id="GAM41253.1"/>
    </source>
</evidence>
<keyword evidence="1" id="KW-0677">Repeat</keyword>
<evidence type="ECO:0000256" key="1">
    <source>
        <dbReference type="ARBA" id="ARBA00022737"/>
    </source>
</evidence>
<feature type="repeat" description="ANK" evidence="3">
    <location>
        <begin position="153"/>
        <end position="185"/>
    </location>
</feature>
<comment type="caution">
    <text evidence="5">The sequence shown here is derived from an EMBL/GenBank/DDBJ whole genome shotgun (WGS) entry which is preliminary data.</text>
</comment>
<protein>
    <submittedName>
        <fullName evidence="5">Ankyrin-related portein</fullName>
    </submittedName>
</protein>
<dbReference type="PRINTS" id="PR01415">
    <property type="entry name" value="ANKYRIN"/>
</dbReference>
<evidence type="ECO:0000256" key="3">
    <source>
        <dbReference type="PROSITE-ProRule" id="PRU00023"/>
    </source>
</evidence>
<feature type="compositionally biased region" description="Basic and acidic residues" evidence="4">
    <location>
        <begin position="19"/>
        <end position="29"/>
    </location>
</feature>
<keyword evidence="6" id="KW-1185">Reference proteome</keyword>
<evidence type="ECO:0000256" key="2">
    <source>
        <dbReference type="ARBA" id="ARBA00023043"/>
    </source>
</evidence>
<accession>A0A6V8HNL5</accession>
<name>A0A6V8HNL5_TALPI</name>
<feature type="repeat" description="ANK" evidence="3">
    <location>
        <begin position="87"/>
        <end position="119"/>
    </location>
</feature>
<dbReference type="Gene3D" id="1.25.40.20">
    <property type="entry name" value="Ankyrin repeat-containing domain"/>
    <property type="match status" value="2"/>
</dbReference>
<dbReference type="EMBL" id="DF933838">
    <property type="protein sequence ID" value="GAM41253.1"/>
    <property type="molecule type" value="Genomic_DNA"/>
</dbReference>
<sequence>MSGADLSTPVQLDAYTDPYPRRIEPRQDNNECTSSQAMLEFTAGPSVEDIFSPNSKQLGEPSDLLFSLEHRIPDIADEVVNLIGNDEGNTPLHEAVIYGRHTVVRTLIDRGADILATNVFGKTPLHLAAELGRHNVIEILDPGQLGLDIRDKFGLTPLHLAAKAGHEQVVALLLDKGAVIDSKVKRG</sequence>
<dbReference type="PANTHER" id="PTHR24134:SF9">
    <property type="entry name" value="ANKYRIN REPEAT AND SOCS BOX PROTEIN 8"/>
    <property type="match status" value="1"/>
</dbReference>
<reference evidence="6" key="1">
    <citation type="journal article" date="2015" name="Genome Announc.">
        <title>Draft genome sequence of Talaromyces cellulolyticus strain Y-94, a source of lignocellulosic biomass-degrading enzymes.</title>
        <authorList>
            <person name="Fujii T."/>
            <person name="Koike H."/>
            <person name="Sawayama S."/>
            <person name="Yano S."/>
            <person name="Inoue H."/>
        </authorList>
    </citation>
    <scope>NUCLEOTIDE SEQUENCE [LARGE SCALE GENOMIC DNA]</scope>
    <source>
        <strain evidence="6">Y-94</strain>
    </source>
</reference>
<feature type="repeat" description="ANK" evidence="3">
    <location>
        <begin position="120"/>
        <end position="152"/>
    </location>
</feature>
<dbReference type="InterPro" id="IPR002110">
    <property type="entry name" value="Ankyrin_rpt"/>
</dbReference>
<dbReference type="PROSITE" id="PS50297">
    <property type="entry name" value="ANK_REP_REGION"/>
    <property type="match status" value="3"/>
</dbReference>
<dbReference type="SMART" id="SM00248">
    <property type="entry name" value="ANK"/>
    <property type="match status" value="3"/>
</dbReference>
<organism evidence="5 6">
    <name type="scientific">Talaromyces pinophilus</name>
    <name type="common">Penicillium pinophilum</name>
    <dbReference type="NCBI Taxonomy" id="128442"/>
    <lineage>
        <taxon>Eukaryota</taxon>
        <taxon>Fungi</taxon>
        <taxon>Dikarya</taxon>
        <taxon>Ascomycota</taxon>
        <taxon>Pezizomycotina</taxon>
        <taxon>Eurotiomycetes</taxon>
        <taxon>Eurotiomycetidae</taxon>
        <taxon>Eurotiales</taxon>
        <taxon>Trichocomaceae</taxon>
        <taxon>Talaromyces</taxon>
        <taxon>Talaromyces sect. Talaromyces</taxon>
    </lineage>
</organism>
<dbReference type="InterPro" id="IPR036770">
    <property type="entry name" value="Ankyrin_rpt-contain_sf"/>
</dbReference>
<evidence type="ECO:0000313" key="6">
    <source>
        <dbReference type="Proteomes" id="UP000053095"/>
    </source>
</evidence>
<feature type="region of interest" description="Disordered" evidence="4">
    <location>
        <begin position="1"/>
        <end position="31"/>
    </location>
</feature>
<proteinExistence type="predicted"/>
<dbReference type="AlphaFoldDB" id="A0A6V8HNL5"/>
<dbReference type="Pfam" id="PF12796">
    <property type="entry name" value="Ank_2"/>
    <property type="match status" value="1"/>
</dbReference>
<dbReference type="PROSITE" id="PS50088">
    <property type="entry name" value="ANK_REPEAT"/>
    <property type="match status" value="3"/>
</dbReference>
<dbReference type="PANTHER" id="PTHR24134">
    <property type="entry name" value="ANKYRIN REPEAT-CONTAINING PROTEIN DDB_G0279043"/>
    <property type="match status" value="1"/>
</dbReference>
<keyword evidence="2 3" id="KW-0040">ANK repeat</keyword>
<dbReference type="Pfam" id="PF13606">
    <property type="entry name" value="Ank_3"/>
    <property type="match status" value="1"/>
</dbReference>
<dbReference type="SUPFAM" id="SSF48403">
    <property type="entry name" value="Ankyrin repeat"/>
    <property type="match status" value="1"/>
</dbReference>
<evidence type="ECO:0000256" key="4">
    <source>
        <dbReference type="SAM" id="MobiDB-lite"/>
    </source>
</evidence>
<gene>
    <name evidence="5" type="ORF">TCE0_042r14247</name>
</gene>
<dbReference type="Proteomes" id="UP000053095">
    <property type="component" value="Unassembled WGS sequence"/>
</dbReference>